<dbReference type="RefSeq" id="WP_270453911.1">
    <property type="nucleotide sequence ID" value="NZ_JADPIE010000004.1"/>
</dbReference>
<protein>
    <submittedName>
        <fullName evidence="1">Outer membrane beta-barrel protein</fullName>
    </submittedName>
</protein>
<evidence type="ECO:0000313" key="1">
    <source>
        <dbReference type="EMBL" id="MBF8436982.1"/>
    </source>
</evidence>
<proteinExistence type="predicted"/>
<evidence type="ECO:0000313" key="2">
    <source>
        <dbReference type="Proteomes" id="UP000621436"/>
    </source>
</evidence>
<comment type="caution">
    <text evidence="1">The sequence shown here is derived from an EMBL/GenBank/DDBJ whole genome shotgun (WGS) entry which is preliminary data.</text>
</comment>
<reference evidence="1" key="1">
    <citation type="submission" date="2020-11" db="EMBL/GenBank/DDBJ databases">
        <title>Halonatronomonas betainensis gen. nov., sp. nov. a novel haloalkaliphilic representative of the family Halanaerobiacae capable of betaine degradation.</title>
        <authorList>
            <person name="Boltyanskaya Y."/>
            <person name="Kevbrin V."/>
            <person name="Detkova E."/>
            <person name="Grouzdev D.S."/>
            <person name="Koziaeva V."/>
            <person name="Zhilina T."/>
        </authorList>
    </citation>
    <scope>NUCLEOTIDE SEQUENCE</scope>
    <source>
        <strain evidence="1">Z-7014</strain>
    </source>
</reference>
<name>A0A931AR56_9FIRM</name>
<dbReference type="AlphaFoldDB" id="A0A931AR56"/>
<keyword evidence="2" id="KW-1185">Reference proteome</keyword>
<accession>A0A931AR56</accession>
<gene>
    <name evidence="1" type="ORF">I0Q91_07835</name>
</gene>
<organism evidence="1 2">
    <name type="scientific">Halonatronomonas betaini</name>
    <dbReference type="NCBI Taxonomy" id="2778430"/>
    <lineage>
        <taxon>Bacteria</taxon>
        <taxon>Bacillati</taxon>
        <taxon>Bacillota</taxon>
        <taxon>Clostridia</taxon>
        <taxon>Halanaerobiales</taxon>
        <taxon>Halarsenatibacteraceae</taxon>
        <taxon>Halonatronomonas</taxon>
    </lineage>
</organism>
<dbReference type="EMBL" id="JADPIE010000004">
    <property type="protein sequence ID" value="MBF8436982.1"/>
    <property type="molecule type" value="Genomic_DNA"/>
</dbReference>
<dbReference type="Proteomes" id="UP000621436">
    <property type="component" value="Unassembled WGS sequence"/>
</dbReference>
<sequence>MIAKIDRITGYDMKIVMAGVLMMVVLLAGSVSADEPAEIPLQDTKIIAGANLATFEDTNLGFHFYGGAGVPIDDNLFVTGRYERYFAEDLGLNAITANFEYDLARIVTDEFELLRIYAQGNIGYYFGNFADESISGLGIKGGMGAEAEIAGGFGASVNLNFRPLEFEDADVNLTGLEVGLGAFFSF</sequence>